<accession>A0A0G4NL37</accession>
<gene>
    <name evidence="2" type="ORF">BN1723_016716</name>
</gene>
<reference evidence="3" key="1">
    <citation type="submission" date="2015-05" db="EMBL/GenBank/DDBJ databases">
        <authorList>
            <person name="Fogelqvist Johan"/>
        </authorList>
    </citation>
    <scope>NUCLEOTIDE SEQUENCE [LARGE SCALE GENOMIC DNA]</scope>
</reference>
<dbReference type="EMBL" id="CVQI01036196">
    <property type="protein sequence ID" value="CRK47106.1"/>
    <property type="molecule type" value="Genomic_DNA"/>
</dbReference>
<feature type="compositionally biased region" description="Basic and acidic residues" evidence="1">
    <location>
        <begin position="22"/>
        <end position="33"/>
    </location>
</feature>
<sequence>MAVDDDDDSPEAAAARKQGRKDRREANRLKREAGVQVDDSPTASRASSEEIETPKKRGRKPVVKAVEKRKADDGDDEPPAKKRRGPTGRGKAVSSGANSVLAQQRGQLNKSLRSLFDGLMTLEVDDPEPVPPEDDESDPGKRIIIGPFLVLPPKRADGIPLAIGNLLAPRSGRWVGTLRSHDSWLGVQGANYEGEEGGVEVIAVSEGSERQGPGSDVWGLGCDVEEIKASADQDGIVEFVNV</sequence>
<proteinExistence type="predicted"/>
<protein>
    <submittedName>
        <fullName evidence="2">Uncharacterized protein</fullName>
    </submittedName>
</protein>
<name>A0A0G4NL37_VERLO</name>
<dbReference type="Proteomes" id="UP000045706">
    <property type="component" value="Unassembled WGS sequence"/>
</dbReference>
<evidence type="ECO:0000256" key="1">
    <source>
        <dbReference type="SAM" id="MobiDB-lite"/>
    </source>
</evidence>
<evidence type="ECO:0000313" key="2">
    <source>
        <dbReference type="EMBL" id="CRK47106.1"/>
    </source>
</evidence>
<organism evidence="2 3">
    <name type="scientific">Verticillium longisporum</name>
    <name type="common">Verticillium dahliae var. longisporum</name>
    <dbReference type="NCBI Taxonomy" id="100787"/>
    <lineage>
        <taxon>Eukaryota</taxon>
        <taxon>Fungi</taxon>
        <taxon>Dikarya</taxon>
        <taxon>Ascomycota</taxon>
        <taxon>Pezizomycotina</taxon>
        <taxon>Sordariomycetes</taxon>
        <taxon>Hypocreomycetidae</taxon>
        <taxon>Glomerellales</taxon>
        <taxon>Plectosphaerellaceae</taxon>
        <taxon>Verticillium</taxon>
    </lineage>
</organism>
<dbReference type="AlphaFoldDB" id="A0A0G4NL37"/>
<feature type="compositionally biased region" description="Acidic residues" evidence="1">
    <location>
        <begin position="1"/>
        <end position="10"/>
    </location>
</feature>
<feature type="non-terminal residue" evidence="2">
    <location>
        <position position="242"/>
    </location>
</feature>
<evidence type="ECO:0000313" key="3">
    <source>
        <dbReference type="Proteomes" id="UP000045706"/>
    </source>
</evidence>
<feature type="region of interest" description="Disordered" evidence="1">
    <location>
        <begin position="1"/>
        <end position="100"/>
    </location>
</feature>